<dbReference type="GO" id="GO:0009073">
    <property type="term" value="P:aromatic amino acid family biosynthetic process"/>
    <property type="evidence" value="ECO:0007669"/>
    <property type="project" value="UniProtKB-KW"/>
</dbReference>
<dbReference type="Pfam" id="PF01202">
    <property type="entry name" value="SKI"/>
    <property type="match status" value="1"/>
</dbReference>
<evidence type="ECO:0000256" key="8">
    <source>
        <dbReference type="ARBA" id="ARBA00022840"/>
    </source>
</evidence>
<dbReference type="GO" id="GO:0000287">
    <property type="term" value="F:magnesium ion binding"/>
    <property type="evidence" value="ECO:0007669"/>
    <property type="project" value="UniProtKB-UniRule"/>
</dbReference>
<comment type="function">
    <text evidence="11">Catalyzes the specific phosphorylation of the 3-hydroxyl group of shikimic acid using ATP as a cosubstrate.</text>
</comment>
<dbReference type="PANTHER" id="PTHR21087">
    <property type="entry name" value="SHIKIMATE KINASE"/>
    <property type="match status" value="1"/>
</dbReference>
<sequence length="177" mass="19602">MSIMRIYLTGFMGSGKSTIGKLLATDLGWPFVDTDAWIEEQVGMRIPQYFAQEGEAAFRKREADALIATATHRHAVVATGGGMLVDPDRMQHAQQLGTVVYLCVDAETLYHRLAPDAAHRPLLWSNDGTPLEGTALHNHIARLLNRRRAAYEQAPFHVDADSSPKAVVQRVRRLLAS</sequence>
<feature type="binding site" evidence="11">
    <location>
        <begin position="13"/>
        <end position="18"/>
    </location>
    <ligand>
        <name>ATP</name>
        <dbReference type="ChEBI" id="CHEBI:30616"/>
    </ligand>
</feature>
<dbReference type="Proteomes" id="UP000221024">
    <property type="component" value="Unassembled WGS sequence"/>
</dbReference>
<dbReference type="EMBL" id="PDEP01000010">
    <property type="protein sequence ID" value="PEN06009.1"/>
    <property type="molecule type" value="Genomic_DNA"/>
</dbReference>
<comment type="cofactor">
    <cofactor evidence="11">
        <name>Mg(2+)</name>
        <dbReference type="ChEBI" id="CHEBI:18420"/>
    </cofactor>
    <text evidence="11">Binds 1 Mg(2+) ion per subunit.</text>
</comment>
<evidence type="ECO:0000256" key="4">
    <source>
        <dbReference type="ARBA" id="ARBA00022605"/>
    </source>
</evidence>
<keyword evidence="11" id="KW-0479">Metal-binding</keyword>
<evidence type="ECO:0000256" key="5">
    <source>
        <dbReference type="ARBA" id="ARBA00022679"/>
    </source>
</evidence>
<feature type="binding site" evidence="11">
    <location>
        <position position="147"/>
    </location>
    <ligand>
        <name>substrate</name>
    </ligand>
</feature>
<dbReference type="InterPro" id="IPR031322">
    <property type="entry name" value="Shikimate/glucono_kinase"/>
</dbReference>
<feature type="binding site" evidence="11">
    <location>
        <position position="35"/>
    </location>
    <ligand>
        <name>substrate</name>
    </ligand>
</feature>
<comment type="catalytic activity">
    <reaction evidence="10 11">
        <text>shikimate + ATP = 3-phosphoshikimate + ADP + H(+)</text>
        <dbReference type="Rhea" id="RHEA:13121"/>
        <dbReference type="ChEBI" id="CHEBI:15378"/>
        <dbReference type="ChEBI" id="CHEBI:30616"/>
        <dbReference type="ChEBI" id="CHEBI:36208"/>
        <dbReference type="ChEBI" id="CHEBI:145989"/>
        <dbReference type="ChEBI" id="CHEBI:456216"/>
        <dbReference type="EC" id="2.7.1.71"/>
    </reaction>
</comment>
<comment type="subunit">
    <text evidence="11">Monomer.</text>
</comment>
<evidence type="ECO:0000256" key="3">
    <source>
        <dbReference type="ARBA" id="ARBA00012154"/>
    </source>
</evidence>
<dbReference type="UniPathway" id="UPA00053">
    <property type="reaction ID" value="UER00088"/>
</dbReference>
<evidence type="ECO:0000256" key="1">
    <source>
        <dbReference type="ARBA" id="ARBA00004842"/>
    </source>
</evidence>
<dbReference type="GO" id="GO:0004765">
    <property type="term" value="F:shikimate kinase activity"/>
    <property type="evidence" value="ECO:0007669"/>
    <property type="project" value="UniProtKB-UniRule"/>
</dbReference>
<evidence type="ECO:0000313" key="12">
    <source>
        <dbReference type="EMBL" id="PEN06009.1"/>
    </source>
</evidence>
<dbReference type="GO" id="GO:0005524">
    <property type="term" value="F:ATP binding"/>
    <property type="evidence" value="ECO:0007669"/>
    <property type="project" value="UniProtKB-UniRule"/>
</dbReference>
<evidence type="ECO:0000256" key="10">
    <source>
        <dbReference type="ARBA" id="ARBA00048567"/>
    </source>
</evidence>
<dbReference type="PROSITE" id="PS01128">
    <property type="entry name" value="SHIKIMATE_KINASE"/>
    <property type="match status" value="1"/>
</dbReference>
<gene>
    <name evidence="11" type="primary">aroK</name>
    <name evidence="12" type="ORF">CRI93_11040</name>
</gene>
<dbReference type="InterPro" id="IPR023000">
    <property type="entry name" value="Shikimate_kinase_CS"/>
</dbReference>
<reference evidence="12 13" key="1">
    <citation type="submission" date="2017-10" db="EMBL/GenBank/DDBJ databases">
        <title>Draft genome of Longimonas halophila.</title>
        <authorList>
            <person name="Goh K.M."/>
            <person name="Shamsir M.S."/>
            <person name="Lim S.W."/>
        </authorList>
    </citation>
    <scope>NUCLEOTIDE SEQUENCE [LARGE SCALE GENOMIC DNA]</scope>
    <source>
        <strain evidence="12 13">KCTC 42399</strain>
    </source>
</reference>
<dbReference type="Gene3D" id="3.40.50.300">
    <property type="entry name" value="P-loop containing nucleotide triphosphate hydrolases"/>
    <property type="match status" value="1"/>
</dbReference>
<keyword evidence="13" id="KW-1185">Reference proteome</keyword>
<evidence type="ECO:0000256" key="6">
    <source>
        <dbReference type="ARBA" id="ARBA00022741"/>
    </source>
</evidence>
<comment type="caution">
    <text evidence="12">The sequence shown here is derived from an EMBL/GenBank/DDBJ whole genome shotgun (WGS) entry which is preliminary data.</text>
</comment>
<comment type="pathway">
    <text evidence="1 11">Metabolic intermediate biosynthesis; chorismate biosynthesis; chorismate from D-erythrose 4-phosphate and phosphoenolpyruvate: step 5/7.</text>
</comment>
<dbReference type="CDD" id="cd00464">
    <property type="entry name" value="SK"/>
    <property type="match status" value="1"/>
</dbReference>
<keyword evidence="11" id="KW-0963">Cytoplasm</keyword>
<evidence type="ECO:0000256" key="2">
    <source>
        <dbReference type="ARBA" id="ARBA00006997"/>
    </source>
</evidence>
<keyword evidence="6 11" id="KW-0547">Nucleotide-binding</keyword>
<comment type="similarity">
    <text evidence="2 11">Belongs to the shikimate kinase family.</text>
</comment>
<feature type="binding site" evidence="11">
    <location>
        <position position="17"/>
    </location>
    <ligand>
        <name>Mg(2+)</name>
        <dbReference type="ChEBI" id="CHEBI:18420"/>
    </ligand>
</feature>
<keyword evidence="7 11" id="KW-0418">Kinase</keyword>
<dbReference type="RefSeq" id="WP_098062698.1">
    <property type="nucleotide sequence ID" value="NZ_PDEP01000010.1"/>
</dbReference>
<dbReference type="PANTHER" id="PTHR21087:SF16">
    <property type="entry name" value="SHIKIMATE KINASE 1, CHLOROPLASTIC"/>
    <property type="match status" value="1"/>
</dbReference>
<name>A0A2H3NK51_9BACT</name>
<comment type="caution">
    <text evidence="11">Lacks conserved residue(s) required for the propagation of feature annotation.</text>
</comment>
<keyword evidence="9 11" id="KW-0057">Aromatic amino acid biosynthesis</keyword>
<dbReference type="OrthoDB" id="9800332at2"/>
<keyword evidence="4 11" id="KW-0028">Amino-acid biosynthesis</keyword>
<proteinExistence type="inferred from homology"/>
<evidence type="ECO:0000256" key="7">
    <source>
        <dbReference type="ARBA" id="ARBA00022777"/>
    </source>
</evidence>
<dbReference type="InterPro" id="IPR027417">
    <property type="entry name" value="P-loop_NTPase"/>
</dbReference>
<keyword evidence="11" id="KW-0460">Magnesium</keyword>
<organism evidence="12 13">
    <name type="scientific">Longimonas halophila</name>
    <dbReference type="NCBI Taxonomy" id="1469170"/>
    <lineage>
        <taxon>Bacteria</taxon>
        <taxon>Pseudomonadati</taxon>
        <taxon>Rhodothermota</taxon>
        <taxon>Rhodothermia</taxon>
        <taxon>Rhodothermales</taxon>
        <taxon>Salisaetaceae</taxon>
        <taxon>Longimonas</taxon>
    </lineage>
</organism>
<dbReference type="GO" id="GO:0008652">
    <property type="term" value="P:amino acid biosynthetic process"/>
    <property type="evidence" value="ECO:0007669"/>
    <property type="project" value="UniProtKB-KW"/>
</dbReference>
<evidence type="ECO:0000256" key="11">
    <source>
        <dbReference type="HAMAP-Rule" id="MF_00109"/>
    </source>
</evidence>
<dbReference type="GO" id="GO:0005829">
    <property type="term" value="C:cytosol"/>
    <property type="evidence" value="ECO:0007669"/>
    <property type="project" value="TreeGrafter"/>
</dbReference>
<evidence type="ECO:0000256" key="9">
    <source>
        <dbReference type="ARBA" id="ARBA00023141"/>
    </source>
</evidence>
<feature type="binding site" evidence="11">
    <location>
        <position position="81"/>
    </location>
    <ligand>
        <name>substrate</name>
    </ligand>
</feature>
<feature type="binding site" evidence="11">
    <location>
        <position position="120"/>
    </location>
    <ligand>
        <name>ATP</name>
        <dbReference type="ChEBI" id="CHEBI:30616"/>
    </ligand>
</feature>
<feature type="binding site" evidence="11">
    <location>
        <position position="59"/>
    </location>
    <ligand>
        <name>substrate</name>
    </ligand>
</feature>
<dbReference type="PRINTS" id="PR01100">
    <property type="entry name" value="SHIKIMTKNASE"/>
</dbReference>
<dbReference type="SUPFAM" id="SSF52540">
    <property type="entry name" value="P-loop containing nucleoside triphosphate hydrolases"/>
    <property type="match status" value="1"/>
</dbReference>
<evidence type="ECO:0000313" key="13">
    <source>
        <dbReference type="Proteomes" id="UP000221024"/>
    </source>
</evidence>
<dbReference type="HAMAP" id="MF_00109">
    <property type="entry name" value="Shikimate_kinase"/>
    <property type="match status" value="1"/>
</dbReference>
<comment type="subcellular location">
    <subcellularLocation>
        <location evidence="11">Cytoplasm</location>
    </subcellularLocation>
</comment>
<keyword evidence="8 11" id="KW-0067">ATP-binding</keyword>
<dbReference type="AlphaFoldDB" id="A0A2H3NK51"/>
<dbReference type="InterPro" id="IPR000623">
    <property type="entry name" value="Shikimate_kinase/TSH1"/>
</dbReference>
<dbReference type="EC" id="2.7.1.71" evidence="3 11"/>
<keyword evidence="5 11" id="KW-0808">Transferase</keyword>
<dbReference type="GO" id="GO:0009423">
    <property type="term" value="P:chorismate biosynthetic process"/>
    <property type="evidence" value="ECO:0007669"/>
    <property type="project" value="UniProtKB-UniRule"/>
</dbReference>
<accession>A0A2H3NK51</accession>
<protein>
    <recommendedName>
        <fullName evidence="3 11">Shikimate kinase</fullName>
        <shortName evidence="11">SK</shortName>
        <ecNumber evidence="3 11">2.7.1.71</ecNumber>
    </recommendedName>
</protein>